<dbReference type="EMBL" id="JYIW01000018">
    <property type="protein sequence ID" value="KJL30566.1"/>
    <property type="molecule type" value="Genomic_DNA"/>
</dbReference>
<evidence type="ECO:0000313" key="2">
    <source>
        <dbReference type="EMBL" id="KJL30566.1"/>
    </source>
</evidence>
<comment type="caution">
    <text evidence="2">The sequence shown here is derived from an EMBL/GenBank/DDBJ whole genome shotgun (WGS) entry which is preliminary data.</text>
</comment>
<evidence type="ECO:0000256" key="1">
    <source>
        <dbReference type="SAM" id="MobiDB-lite"/>
    </source>
</evidence>
<organism evidence="2 3">
    <name type="scientific">Microbacterium oxydans</name>
    <dbReference type="NCBI Taxonomy" id="82380"/>
    <lineage>
        <taxon>Bacteria</taxon>
        <taxon>Bacillati</taxon>
        <taxon>Actinomycetota</taxon>
        <taxon>Actinomycetes</taxon>
        <taxon>Micrococcales</taxon>
        <taxon>Microbacteriaceae</taxon>
        <taxon>Microbacterium</taxon>
    </lineage>
</organism>
<sequence>MLSDSPGRIALHGRKRADAGKSIESEPPPRSGLDQNYGHRVQTGNTAAIYVRGARQPTR</sequence>
<gene>
    <name evidence="2" type="ORF">RS83_00635</name>
</gene>
<dbReference type="Proteomes" id="UP000033640">
    <property type="component" value="Unassembled WGS sequence"/>
</dbReference>
<proteinExistence type="predicted"/>
<protein>
    <submittedName>
        <fullName evidence="2">Uncharacterized protein</fullName>
    </submittedName>
</protein>
<dbReference type="AlphaFoldDB" id="A0A0F0LG85"/>
<feature type="region of interest" description="Disordered" evidence="1">
    <location>
        <begin position="1"/>
        <end position="59"/>
    </location>
</feature>
<name>A0A0F0LG85_9MICO</name>
<reference evidence="2 3" key="1">
    <citation type="submission" date="2015-02" db="EMBL/GenBank/DDBJ databases">
        <title>Draft genome sequences of ten Microbacterium spp. with emphasis on heavy metal contaminated environments.</title>
        <authorList>
            <person name="Corretto E."/>
        </authorList>
    </citation>
    <scope>NUCLEOTIDE SEQUENCE [LARGE SCALE GENOMIC DNA]</scope>
    <source>
        <strain evidence="2 3">BEL4b</strain>
    </source>
</reference>
<dbReference type="PATRIC" id="fig|82380.11.peg.655"/>
<evidence type="ECO:0000313" key="3">
    <source>
        <dbReference type="Proteomes" id="UP000033640"/>
    </source>
</evidence>
<accession>A0A0F0LG85</accession>